<dbReference type="PANTHER" id="PTHR13952:SF6">
    <property type="entry name" value="U11_U12 SMALL NUCLEAR RIBONUCLEOPROTEIN 35 KDA PROTEIN"/>
    <property type="match status" value="1"/>
</dbReference>
<dbReference type="OrthoDB" id="410044at2759"/>
<organism evidence="6 7">
    <name type="scientific">Tilletiaria anomala (strain ATCC 24038 / CBS 436.72 / UBC 951)</name>
    <dbReference type="NCBI Taxonomy" id="1037660"/>
    <lineage>
        <taxon>Eukaryota</taxon>
        <taxon>Fungi</taxon>
        <taxon>Dikarya</taxon>
        <taxon>Basidiomycota</taxon>
        <taxon>Ustilaginomycotina</taxon>
        <taxon>Exobasidiomycetes</taxon>
        <taxon>Georgefischeriales</taxon>
        <taxon>Tilletiariaceae</taxon>
        <taxon>Tilletiaria</taxon>
    </lineage>
</organism>
<feature type="region of interest" description="Disordered" evidence="4">
    <location>
        <begin position="709"/>
        <end position="833"/>
    </location>
</feature>
<feature type="region of interest" description="Disordered" evidence="4">
    <location>
        <begin position="470"/>
        <end position="549"/>
    </location>
</feature>
<dbReference type="GeneID" id="25267271"/>
<feature type="region of interest" description="Disordered" evidence="4">
    <location>
        <begin position="1"/>
        <end position="79"/>
    </location>
</feature>
<feature type="compositionally biased region" description="Polar residues" evidence="4">
    <location>
        <begin position="523"/>
        <end position="541"/>
    </location>
</feature>
<name>A0A066VRV2_TILAU</name>
<dbReference type="InParanoid" id="A0A066VRV2"/>
<dbReference type="GO" id="GO:0017069">
    <property type="term" value="F:snRNA binding"/>
    <property type="evidence" value="ECO:0007669"/>
    <property type="project" value="TreeGrafter"/>
</dbReference>
<dbReference type="PANTHER" id="PTHR13952">
    <property type="entry name" value="U1 SMALL NUCLEAR RIBONUCLEOPROTEIN 70 KD"/>
    <property type="match status" value="1"/>
</dbReference>
<feature type="compositionally biased region" description="Polar residues" evidence="4">
    <location>
        <begin position="908"/>
        <end position="925"/>
    </location>
</feature>
<dbReference type="Proteomes" id="UP000027361">
    <property type="component" value="Unassembled WGS sequence"/>
</dbReference>
<protein>
    <recommendedName>
        <fullName evidence="5">RRM domain-containing protein</fullName>
    </recommendedName>
</protein>
<feature type="compositionally biased region" description="Polar residues" evidence="4">
    <location>
        <begin position="1027"/>
        <end position="1056"/>
    </location>
</feature>
<dbReference type="InterPro" id="IPR000504">
    <property type="entry name" value="RRM_dom"/>
</dbReference>
<feature type="compositionally biased region" description="Basic and acidic residues" evidence="4">
    <location>
        <begin position="718"/>
        <end position="732"/>
    </location>
</feature>
<dbReference type="EMBL" id="JMSN01000079">
    <property type="protein sequence ID" value="KDN41529.1"/>
    <property type="molecule type" value="Genomic_DNA"/>
</dbReference>
<feature type="region of interest" description="Disordered" evidence="4">
    <location>
        <begin position="908"/>
        <end position="932"/>
    </location>
</feature>
<evidence type="ECO:0000259" key="5">
    <source>
        <dbReference type="PROSITE" id="PS50102"/>
    </source>
</evidence>
<dbReference type="InterPro" id="IPR035979">
    <property type="entry name" value="RBD_domain_sf"/>
</dbReference>
<comment type="subcellular location">
    <subcellularLocation>
        <location evidence="1">Nucleus</location>
    </subcellularLocation>
</comment>
<gene>
    <name evidence="6" type="ORF">K437DRAFT_295589</name>
</gene>
<feature type="compositionally biased region" description="Polar residues" evidence="4">
    <location>
        <begin position="495"/>
        <end position="509"/>
    </location>
</feature>
<dbReference type="SUPFAM" id="SSF54928">
    <property type="entry name" value="RNA-binding domain, RBD"/>
    <property type="match status" value="2"/>
</dbReference>
<feature type="region of interest" description="Disordered" evidence="4">
    <location>
        <begin position="670"/>
        <end position="694"/>
    </location>
</feature>
<feature type="compositionally biased region" description="Polar residues" evidence="4">
    <location>
        <begin position="1"/>
        <end position="38"/>
    </location>
</feature>
<dbReference type="HOGENOM" id="CLU_267278_0_0_1"/>
<feature type="compositionally biased region" description="Polar residues" evidence="4">
    <location>
        <begin position="62"/>
        <end position="74"/>
    </location>
</feature>
<dbReference type="GO" id="GO:0071011">
    <property type="term" value="C:precatalytic spliceosome"/>
    <property type="evidence" value="ECO:0007669"/>
    <property type="project" value="TreeGrafter"/>
</dbReference>
<dbReference type="Pfam" id="PF00076">
    <property type="entry name" value="RRM_1"/>
    <property type="match status" value="2"/>
</dbReference>
<keyword evidence="7" id="KW-1185">Reference proteome</keyword>
<feature type="region of interest" description="Disordered" evidence="4">
    <location>
        <begin position="1200"/>
        <end position="1223"/>
    </location>
</feature>
<feature type="compositionally biased region" description="Polar residues" evidence="4">
    <location>
        <begin position="474"/>
        <end position="488"/>
    </location>
</feature>
<feature type="compositionally biased region" description="Low complexity" evidence="4">
    <location>
        <begin position="803"/>
        <end position="821"/>
    </location>
</feature>
<dbReference type="GO" id="GO:0000398">
    <property type="term" value="P:mRNA splicing, via spliceosome"/>
    <property type="evidence" value="ECO:0007669"/>
    <property type="project" value="TreeGrafter"/>
</dbReference>
<feature type="domain" description="RRM" evidence="5">
    <location>
        <begin position="116"/>
        <end position="201"/>
    </location>
</feature>
<comment type="caution">
    <text evidence="6">The sequence shown here is derived from an EMBL/GenBank/DDBJ whole genome shotgun (WGS) entry which is preliminary data.</text>
</comment>
<feature type="domain" description="RRM" evidence="5">
    <location>
        <begin position="588"/>
        <end position="664"/>
    </location>
</feature>
<accession>A0A066VRV2</accession>
<keyword evidence="3" id="KW-0694">RNA-binding</keyword>
<evidence type="ECO:0000256" key="3">
    <source>
        <dbReference type="PROSITE-ProRule" id="PRU00176"/>
    </source>
</evidence>
<feature type="region of interest" description="Disordered" evidence="4">
    <location>
        <begin position="403"/>
        <end position="452"/>
    </location>
</feature>
<feature type="compositionally biased region" description="Low complexity" evidence="4">
    <location>
        <begin position="676"/>
        <end position="692"/>
    </location>
</feature>
<dbReference type="CDD" id="cd00590">
    <property type="entry name" value="RRM_SF"/>
    <property type="match status" value="2"/>
</dbReference>
<dbReference type="PROSITE" id="PS50102">
    <property type="entry name" value="RRM"/>
    <property type="match status" value="2"/>
</dbReference>
<feature type="region of interest" description="Disordered" evidence="4">
    <location>
        <begin position="318"/>
        <end position="340"/>
    </location>
</feature>
<dbReference type="SMART" id="SM00360">
    <property type="entry name" value="RRM"/>
    <property type="match status" value="2"/>
</dbReference>
<evidence type="ECO:0000313" key="7">
    <source>
        <dbReference type="Proteomes" id="UP000027361"/>
    </source>
</evidence>
<dbReference type="STRING" id="1037660.A0A066VRV2"/>
<dbReference type="GO" id="GO:0003729">
    <property type="term" value="F:mRNA binding"/>
    <property type="evidence" value="ECO:0007669"/>
    <property type="project" value="TreeGrafter"/>
</dbReference>
<evidence type="ECO:0000313" key="6">
    <source>
        <dbReference type="EMBL" id="KDN41529.1"/>
    </source>
</evidence>
<evidence type="ECO:0000256" key="2">
    <source>
        <dbReference type="ARBA" id="ARBA00023242"/>
    </source>
</evidence>
<feature type="compositionally biased region" description="Low complexity" evidence="4">
    <location>
        <begin position="1200"/>
        <end position="1216"/>
    </location>
</feature>
<sequence length="1235" mass="131501">MASFSTSPNSREGQVARATNTRQFNASNSNTLANQASSPGARPTFRKVNAAKSDGDEWVTVGPQQRSTSSSISVTAGKGNAYSSSGSATSYSSLSMVSNPPIGSESRHARPATQGATLFVAGVPPVYGVEQQLRVKEELNVHLSQWAPVKGIKLVYARQYDNHVKCAFAEFATAADANRVMEEAHGSNFRGMYLRLEPSRGDRTVRFEMTKSKLDMQSMSLCGNDEQVLSEEDVLAEGQVLGLTETLAEKLARPFGHIEAVDRRFADLGNGSVIDVVMSSSEEARAVVNVLGNLKAASGLKVGWAQFNSCLGGKLEDTFPQDSSSSNEGSCDDQVVSGPAAAREQAASTIKLLPSVTSSTTAQPPCDTMRPFKEAEVQRVMESRLENQPFLTLERLLLEPAVHAPTKSQRKKVTRAGMHNQGEHRGCTTSRKGVFSSAPPTPGAGSEQASQEKALEALKLELGISSYNGPWGSSEHNSPTIMSSTPKNESVLLESATSGQEAGRPNTSPLERPRHSQVDEEGNSTVSSAQVATPRSESGRVSISDPFKHKMPGNFATPASVSGFGKPTQSFDLVSHPGSSEQRAYDLGIIWVGHIGPLATDSDIRDFFSDCGPIKRVKTMRSVNGTSFYAFVNFLEDSSVDLALAKHGKPWKFGKSIAVRRKTKVSPAIVAKKQRASLASESRRSSGASPESVPRALSALRWRNGEMGATLRHNTQSPDHDKSPETSNRERATQVAKAMLGEGATSPESSKMFSPAQEYTPPATQTSSMRNGPAAARHAPLRQTSSLGSENGKGLASAKKQPFSGTRDTSSSSTGSFRQDSYGQRYQPQDPSVAAQKENFRPLHPAVVPPMIPNVQPYAVTWTGDRWLPVLPPMPTVLTPTDPSRMAGQVPQGYLTYEQYMLNMAQPGSTPVNLQSPSSVTSEASQFRPGPRSGLPMAYTVMGYPMTPFGGQTYHLLGEPSEFAHPAPRAKPQEQQRLRPPFNPRLAPFVPHLCTGYSPSMQDFQLQDGCQSSGAVGPFLGTASGAYGSQMSQPTKVAPNVSGSSPQARSPGTNSKRSAEGACTQKPPMSSAFHHGVPGNATRIRGTPFGAVETPSQSTPGKPSLAASGMVANYSPVVPQRLSNTESSCELPYSAPMSDYALSEGIPPPLTLALAEGTNGAPIVTSATAGGDASHVPHVRLAPAQGIQLFPHASFLGPVMQQAPAQPSPSQAMSPQNDLSASSQRIDIPAYMADY</sequence>
<evidence type="ECO:0000256" key="4">
    <source>
        <dbReference type="SAM" id="MobiDB-lite"/>
    </source>
</evidence>
<dbReference type="Gene3D" id="3.30.70.330">
    <property type="match status" value="2"/>
</dbReference>
<feature type="compositionally biased region" description="Polar residues" evidence="4">
    <location>
        <begin position="320"/>
        <end position="329"/>
    </location>
</feature>
<evidence type="ECO:0000256" key="1">
    <source>
        <dbReference type="ARBA" id="ARBA00004123"/>
    </source>
</evidence>
<dbReference type="RefSeq" id="XP_013241754.1">
    <property type="nucleotide sequence ID" value="XM_013386300.1"/>
</dbReference>
<dbReference type="InterPro" id="IPR051183">
    <property type="entry name" value="U1_U11-U12_snRNP_70-35kDa"/>
</dbReference>
<dbReference type="InterPro" id="IPR012677">
    <property type="entry name" value="Nucleotide-bd_a/b_plait_sf"/>
</dbReference>
<reference evidence="6 7" key="1">
    <citation type="submission" date="2014-05" db="EMBL/GenBank/DDBJ databases">
        <title>Draft genome sequence of a rare smut relative, Tilletiaria anomala UBC 951.</title>
        <authorList>
            <consortium name="DOE Joint Genome Institute"/>
            <person name="Toome M."/>
            <person name="Kuo A."/>
            <person name="Henrissat B."/>
            <person name="Lipzen A."/>
            <person name="Tritt A."/>
            <person name="Yoshinaga Y."/>
            <person name="Zane M."/>
            <person name="Barry K."/>
            <person name="Grigoriev I.V."/>
            <person name="Spatafora J.W."/>
            <person name="Aimea M.C."/>
        </authorList>
    </citation>
    <scope>NUCLEOTIDE SEQUENCE [LARGE SCALE GENOMIC DNA]</scope>
    <source>
        <strain evidence="6 7">UBC 951</strain>
    </source>
</reference>
<proteinExistence type="predicted"/>
<keyword evidence="2" id="KW-0539">Nucleus</keyword>
<feature type="region of interest" description="Disordered" evidence="4">
    <location>
        <begin position="1027"/>
        <end position="1104"/>
    </location>
</feature>
<dbReference type="AlphaFoldDB" id="A0A066VRV2"/>